<protein>
    <submittedName>
        <fullName evidence="2">GSPII_E-like protein</fullName>
    </submittedName>
</protein>
<evidence type="ECO:0000259" key="1">
    <source>
        <dbReference type="Pfam" id="PF05157"/>
    </source>
</evidence>
<accession>I5B0M2</accession>
<keyword evidence="3" id="KW-1185">Reference proteome</keyword>
<evidence type="ECO:0000313" key="3">
    <source>
        <dbReference type="Proteomes" id="UP000005778"/>
    </source>
</evidence>
<dbReference type="SUPFAM" id="SSF160246">
    <property type="entry name" value="EspE N-terminal domain-like"/>
    <property type="match status" value="2"/>
</dbReference>
<reference evidence="2 3" key="1">
    <citation type="submission" date="2011-09" db="EMBL/GenBank/DDBJ databases">
        <authorList>
            <consortium name="US DOE Joint Genome Institute (JGI-PGF)"/>
            <person name="Lucas S."/>
            <person name="Han J."/>
            <person name="Lapidus A."/>
            <person name="Cheng J.-F."/>
            <person name="Goodwin L."/>
            <person name="Pitluck S."/>
            <person name="Peters L."/>
            <person name="Land M.L."/>
            <person name="Hauser L."/>
            <person name="Orellana R."/>
            <person name="Lovley D."/>
            <person name="Woyke T.J."/>
        </authorList>
    </citation>
    <scope>NUCLEOTIDE SEQUENCE [LARGE SCALE GENOMIC DNA]</scope>
    <source>
        <strain evidence="2 3">2ac9</strain>
    </source>
</reference>
<proteinExistence type="predicted"/>
<dbReference type="Gene3D" id="3.30.300.160">
    <property type="entry name" value="Type II secretion system, protein E, N-terminal domain"/>
    <property type="match status" value="1"/>
</dbReference>
<dbReference type="AlphaFoldDB" id="I5B0M2"/>
<name>I5B0M2_9BACT</name>
<dbReference type="HOGENOM" id="CLU_646775_0_0_7"/>
<dbReference type="Proteomes" id="UP000005778">
    <property type="component" value="Chromosome"/>
</dbReference>
<feature type="domain" description="Type II secretion system protein GspE N-terminal" evidence="1">
    <location>
        <begin position="259"/>
        <end position="325"/>
    </location>
</feature>
<dbReference type="Pfam" id="PF05157">
    <property type="entry name" value="MshEN"/>
    <property type="match status" value="1"/>
</dbReference>
<dbReference type="EMBL" id="CM001488">
    <property type="protein sequence ID" value="EIM63035.1"/>
    <property type="molecule type" value="Genomic_DNA"/>
</dbReference>
<organism evidence="2 3">
    <name type="scientific">Desulfobacter postgatei 2ac9</name>
    <dbReference type="NCBI Taxonomy" id="879212"/>
    <lineage>
        <taxon>Bacteria</taxon>
        <taxon>Pseudomonadati</taxon>
        <taxon>Thermodesulfobacteriota</taxon>
        <taxon>Desulfobacteria</taxon>
        <taxon>Desulfobacterales</taxon>
        <taxon>Desulfobacteraceae</taxon>
        <taxon>Desulfobacter</taxon>
    </lineage>
</organism>
<dbReference type="InterPro" id="IPR037257">
    <property type="entry name" value="T2SS_E_N_sf"/>
</dbReference>
<evidence type="ECO:0000313" key="2">
    <source>
        <dbReference type="EMBL" id="EIM63035.1"/>
    </source>
</evidence>
<gene>
    <name evidence="2" type="ORF">DespoDRAFT_01064</name>
</gene>
<dbReference type="STRING" id="879212.DespoDRAFT_01064"/>
<dbReference type="eggNOG" id="COG2804">
    <property type="taxonomic scope" value="Bacteria"/>
</dbReference>
<reference evidence="2 3" key="2">
    <citation type="submission" date="2012-02" db="EMBL/GenBank/DDBJ databases">
        <title>Improved High-Quality Draft sequence of Desulfobacter postgatei 2ac9.</title>
        <authorList>
            <consortium name="US DOE Joint Genome Institute"/>
            <person name="Lucas S."/>
            <person name="Han J."/>
            <person name="Lapidus A."/>
            <person name="Cheng J.-F."/>
            <person name="Goodwin L."/>
            <person name="Pitluck S."/>
            <person name="Peters L."/>
            <person name="Ovchinnikova G."/>
            <person name="Held B."/>
            <person name="Detter J.C."/>
            <person name="Han C."/>
            <person name="Tapia R."/>
            <person name="Land M."/>
            <person name="Hauser L."/>
            <person name="Kyrpides N."/>
            <person name="Ivanova N."/>
            <person name="Pagani I."/>
            <person name="Orellana R."/>
            <person name="Lovley D."/>
            <person name="Woyke T."/>
        </authorList>
    </citation>
    <scope>NUCLEOTIDE SEQUENCE [LARGE SCALE GENOMIC DNA]</scope>
    <source>
        <strain evidence="2 3">2ac9</strain>
    </source>
</reference>
<sequence>MEDKTAHLEIEDFLMAEGFVSSEEMAEARGIRKTHIEQSKKQLGFILLGQKKITQEQLKKLLFLQEMQWQMGKRAVEKGMLSQEQLEEGQRQVKQSGRSLSRFLVKKGYLSDMDRKKLVYEQLDTLFLVKLAVKHRLIQESDLESVLKLKHYKKSTCEILYEQNRVTLSELNLAFRRFSRDLKLGQILLQQALIHEADLEKALALQSAAHKALGKILLENKWVALDQLYFALSIQYNTPFQKLDGYIYYEKQKIELRSIIGQRYACEHQILPLFWNGDNLTLAVSNPARIWSMQDLKSRHPSIQMTCVLITDEKFEQLYALLYGEVLPRPVQRFLSGQQNSEGAVVVIDNLKEQHAQIKLLYQAYKAQMQMAGGDKSVPREEIWFIEFIEENFNTICNTYGCSGVQFRCTTKERNPELFASPVP</sequence>
<dbReference type="RefSeq" id="WP_004071934.1">
    <property type="nucleotide sequence ID" value="NZ_CM001488.1"/>
</dbReference>
<dbReference type="InterPro" id="IPR007831">
    <property type="entry name" value="T2SS_GspE_N"/>
</dbReference>